<protein>
    <submittedName>
        <fullName evidence="2">Uncharacterized protein</fullName>
    </submittedName>
</protein>
<gene>
    <name evidence="2" type="ORF">KIN20_030194</name>
</gene>
<name>A0AAD5R3C9_PARTN</name>
<dbReference type="EMBL" id="JAHQIW010006335">
    <property type="protein sequence ID" value="KAJ1368850.1"/>
    <property type="molecule type" value="Genomic_DNA"/>
</dbReference>
<accession>A0AAD5R3C9</accession>
<proteinExistence type="predicted"/>
<keyword evidence="1" id="KW-1133">Transmembrane helix</keyword>
<feature type="transmembrane region" description="Helical" evidence="1">
    <location>
        <begin position="20"/>
        <end position="43"/>
    </location>
</feature>
<keyword evidence="3" id="KW-1185">Reference proteome</keyword>
<keyword evidence="1" id="KW-0812">Transmembrane</keyword>
<reference evidence="2" key="1">
    <citation type="submission" date="2021-06" db="EMBL/GenBank/DDBJ databases">
        <title>Parelaphostrongylus tenuis whole genome reference sequence.</title>
        <authorList>
            <person name="Garwood T.J."/>
            <person name="Larsen P.A."/>
            <person name="Fountain-Jones N.M."/>
            <person name="Garbe J.R."/>
            <person name="Macchietto M.G."/>
            <person name="Kania S.A."/>
            <person name="Gerhold R.W."/>
            <person name="Richards J.E."/>
            <person name="Wolf T.M."/>
        </authorList>
    </citation>
    <scope>NUCLEOTIDE SEQUENCE</scope>
    <source>
        <strain evidence="2">MNPRO001-30</strain>
        <tissue evidence="2">Meninges</tissue>
    </source>
</reference>
<dbReference type="AlphaFoldDB" id="A0AAD5R3C9"/>
<comment type="caution">
    <text evidence="2">The sequence shown here is derived from an EMBL/GenBank/DDBJ whole genome shotgun (WGS) entry which is preliminary data.</text>
</comment>
<sequence length="74" mass="8698">MYPVLTVSWNTVLYNYDASYVKVMNLFTSFLTNCYFLFMTHLLKQMSLYLELKLENGVCIAKCLRDVTVKIDQV</sequence>
<evidence type="ECO:0000256" key="1">
    <source>
        <dbReference type="SAM" id="Phobius"/>
    </source>
</evidence>
<evidence type="ECO:0000313" key="3">
    <source>
        <dbReference type="Proteomes" id="UP001196413"/>
    </source>
</evidence>
<keyword evidence="1" id="KW-0472">Membrane</keyword>
<dbReference type="Proteomes" id="UP001196413">
    <property type="component" value="Unassembled WGS sequence"/>
</dbReference>
<organism evidence="2 3">
    <name type="scientific">Parelaphostrongylus tenuis</name>
    <name type="common">Meningeal worm</name>
    <dbReference type="NCBI Taxonomy" id="148309"/>
    <lineage>
        <taxon>Eukaryota</taxon>
        <taxon>Metazoa</taxon>
        <taxon>Ecdysozoa</taxon>
        <taxon>Nematoda</taxon>
        <taxon>Chromadorea</taxon>
        <taxon>Rhabditida</taxon>
        <taxon>Rhabditina</taxon>
        <taxon>Rhabditomorpha</taxon>
        <taxon>Strongyloidea</taxon>
        <taxon>Metastrongylidae</taxon>
        <taxon>Parelaphostrongylus</taxon>
    </lineage>
</organism>
<evidence type="ECO:0000313" key="2">
    <source>
        <dbReference type="EMBL" id="KAJ1368850.1"/>
    </source>
</evidence>